<reference evidence="3" key="1">
    <citation type="submission" date="2021-08" db="EMBL/GenBank/DDBJ databases">
        <title>Draft genome sequence of the GABA producer Bifidobacterium adolescentis 4-2, isolated from healthy human feces.</title>
        <authorList>
            <person name="Altaib H."/>
            <person name="Niwa R."/>
            <person name="Abe M."/>
            <person name="Suzuki T."/>
        </authorList>
    </citation>
    <scope>NUCLEOTIDE SEQUENCE</scope>
    <source>
        <strain evidence="3">4-2</strain>
    </source>
</reference>
<evidence type="ECO:0000256" key="1">
    <source>
        <dbReference type="SAM" id="MobiDB-lite"/>
    </source>
</evidence>
<proteinExistence type="predicted"/>
<evidence type="ECO:0000313" key="4">
    <source>
        <dbReference type="Proteomes" id="UP000886943"/>
    </source>
</evidence>
<feature type="region of interest" description="Disordered" evidence="1">
    <location>
        <begin position="33"/>
        <end position="63"/>
    </location>
</feature>
<evidence type="ECO:0000256" key="2">
    <source>
        <dbReference type="SAM" id="SignalP"/>
    </source>
</evidence>
<gene>
    <name evidence="3" type="ORF">BIFAD42_12240</name>
</gene>
<dbReference type="PANTHER" id="PTHR30032:SF8">
    <property type="entry name" value="GERMINATION-SPECIFIC N-ACETYLMURAMOYL-L-ALANINE AMIDASE"/>
    <property type="match status" value="1"/>
</dbReference>
<accession>A0AAN4VN30</accession>
<evidence type="ECO:0008006" key="5">
    <source>
        <dbReference type="Google" id="ProtNLM"/>
    </source>
</evidence>
<protein>
    <recommendedName>
        <fullName evidence="5">Cell wall-binding repeat-containing protein</fullName>
    </recommendedName>
</protein>
<feature type="signal peptide" evidence="2">
    <location>
        <begin position="1"/>
        <end position="28"/>
    </location>
</feature>
<name>A0AAN4VN30_BIFAD</name>
<comment type="caution">
    <text evidence="3">The sequence shown here is derived from an EMBL/GenBank/DDBJ whole genome shotgun (WGS) entry which is preliminary data.</text>
</comment>
<dbReference type="PANTHER" id="PTHR30032">
    <property type="entry name" value="N-ACETYLMURAMOYL-L-ALANINE AMIDASE-RELATED"/>
    <property type="match status" value="1"/>
</dbReference>
<dbReference type="PROSITE" id="PS51257">
    <property type="entry name" value="PROKAR_LIPOPROTEIN"/>
    <property type="match status" value="1"/>
</dbReference>
<organism evidence="3 4">
    <name type="scientific">Bifidobacterium adolescentis</name>
    <dbReference type="NCBI Taxonomy" id="1680"/>
    <lineage>
        <taxon>Bacteria</taxon>
        <taxon>Bacillati</taxon>
        <taxon>Actinomycetota</taxon>
        <taxon>Actinomycetes</taxon>
        <taxon>Bifidobacteriales</taxon>
        <taxon>Bifidobacteriaceae</taxon>
        <taxon>Bifidobacterium</taxon>
    </lineage>
</organism>
<dbReference type="EMBL" id="BPPZ01000005">
    <property type="protein sequence ID" value="GJD14240.1"/>
    <property type="molecule type" value="Genomic_DNA"/>
</dbReference>
<feature type="compositionally biased region" description="Low complexity" evidence="1">
    <location>
        <begin position="34"/>
        <end position="46"/>
    </location>
</feature>
<dbReference type="RefSeq" id="WP_117838936.1">
    <property type="nucleotide sequence ID" value="NZ_BPPZ01000005.1"/>
</dbReference>
<keyword evidence="2" id="KW-0732">Signal</keyword>
<dbReference type="Pfam" id="PF04122">
    <property type="entry name" value="CW_binding_2"/>
    <property type="match status" value="3"/>
</dbReference>
<feature type="chain" id="PRO_5043018317" description="Cell wall-binding repeat-containing protein" evidence="2">
    <location>
        <begin position="29"/>
        <end position="571"/>
    </location>
</feature>
<dbReference type="AlphaFoldDB" id="A0AAN4VN30"/>
<dbReference type="Proteomes" id="UP000886943">
    <property type="component" value="Unassembled WGS sequence"/>
</dbReference>
<sequence length="571" mass="60206">MQVLKRIVASLAIAAVLGCFGISAPAYAEDTIDSSNQSEQSSNASEYVAEGTELDESARTSTSSKILQPGNRYYTNVSNSYEAGLTPGLYLVSAVSTGYSSHFSINDATGNYNSISDAYAVEKDKPQKIEVKDGYFMHIFEGSGLCASSWKLLQAYPRNADNPVLYPGAERTLTDGTYSATARENSVQHITAGNYLVKAVKETPYLEIKDSYGNTMFMAQAPYASTYVGGYDRRGWIQVQIPTKGSVTISGPIDRTSTSTWVKLNTYQTPQLKRLAGNTRYDTMAAVVSEGNWKTGGTAIVASGDNYPDALAASGLAGVTNAPIILTGKSALSSQAANQLRQLAPSRIIAVGGSAAVSDNVLHALHAYAQSVNRVSGATRIDTSFALYQNGSGWGSTAIVATSTNYADALSVSSYAYEAKAPVFLCDPANGLTRKQKTALKSFAKVLVVGGENAVPSRYVSGLPGVVRKSGNTRYETSAEIARWTMEHGLGMNGAVYTTGANFPDALAAGPLSGKSRSTTLLVENAKSPAIALSANYRDKVNRAYVVGGTNAVSLAAANAIADSLGLRHAQ</sequence>
<dbReference type="InterPro" id="IPR007253">
    <property type="entry name" value="Cell_wall-bd_2"/>
</dbReference>
<dbReference type="Gene3D" id="3.40.50.12090">
    <property type="match status" value="2"/>
</dbReference>
<dbReference type="InterPro" id="IPR051922">
    <property type="entry name" value="Bact_Sporulation_Assoc"/>
</dbReference>
<evidence type="ECO:0000313" key="3">
    <source>
        <dbReference type="EMBL" id="GJD14240.1"/>
    </source>
</evidence>